<protein>
    <recommendedName>
        <fullName evidence="3">Chaperone modulatory protein CbpM</fullName>
    </recommendedName>
</protein>
<comment type="caution">
    <text evidence="1">The sequence shown here is derived from an EMBL/GenBank/DDBJ whole genome shotgun (WGS) entry which is preliminary data.</text>
</comment>
<evidence type="ECO:0000313" key="2">
    <source>
        <dbReference type="Proteomes" id="UP000245680"/>
    </source>
</evidence>
<organism evidence="1 2">
    <name type="scientific">Meridianimarinicoccus roseus</name>
    <dbReference type="NCBI Taxonomy" id="2072018"/>
    <lineage>
        <taxon>Bacteria</taxon>
        <taxon>Pseudomonadati</taxon>
        <taxon>Pseudomonadota</taxon>
        <taxon>Alphaproteobacteria</taxon>
        <taxon>Rhodobacterales</taxon>
        <taxon>Paracoccaceae</taxon>
        <taxon>Meridianimarinicoccus</taxon>
    </lineage>
</organism>
<dbReference type="Proteomes" id="UP000245680">
    <property type="component" value="Unassembled WGS sequence"/>
</dbReference>
<evidence type="ECO:0008006" key="3">
    <source>
        <dbReference type="Google" id="ProtNLM"/>
    </source>
</evidence>
<proteinExistence type="predicted"/>
<keyword evidence="2" id="KW-1185">Reference proteome</keyword>
<sequence>MTDHLTEDEVLAAIPGLSRTRLLVFLETKMVIQVRQETEGPSAHVFRQIDFARLRLLCDLADDLDLDNDALGVVVTLIDQLHTTRADLLAIARAVEAEPPDVRARIGLTVLRSRG</sequence>
<dbReference type="EMBL" id="QGKU01000054">
    <property type="protein sequence ID" value="PWR01278.1"/>
    <property type="molecule type" value="Genomic_DNA"/>
</dbReference>
<name>A0A2V2L756_9RHOB</name>
<dbReference type="Gene3D" id="1.10.1660.10">
    <property type="match status" value="1"/>
</dbReference>
<reference evidence="1 2" key="1">
    <citation type="submission" date="2018-05" db="EMBL/GenBank/DDBJ databases">
        <title>Rhodobacteraceae gen. nov., sp. nov. isolated from sea water.</title>
        <authorList>
            <person name="Ren Y."/>
        </authorList>
    </citation>
    <scope>NUCLEOTIDE SEQUENCE [LARGE SCALE GENOMIC DNA]</scope>
    <source>
        <strain evidence="1 2">TG-679</strain>
    </source>
</reference>
<dbReference type="AlphaFoldDB" id="A0A2V2L756"/>
<gene>
    <name evidence="1" type="ORF">DKT77_17745</name>
</gene>
<dbReference type="RefSeq" id="WP_109813012.1">
    <property type="nucleotide sequence ID" value="NZ_QGKU01000054.1"/>
</dbReference>
<evidence type="ECO:0000313" key="1">
    <source>
        <dbReference type="EMBL" id="PWR01278.1"/>
    </source>
</evidence>
<dbReference type="OrthoDB" id="9800876at2"/>
<accession>A0A2V2L756</accession>